<proteinExistence type="predicted"/>
<dbReference type="SUPFAM" id="SSF50242">
    <property type="entry name" value="TIMP-like"/>
    <property type="match status" value="1"/>
</dbReference>
<comment type="caution">
    <text evidence="5">The sequence shown here is derived from an EMBL/GenBank/DDBJ whole genome shotgun (WGS) entry which is preliminary data.</text>
</comment>
<keyword evidence="3" id="KW-0812">Transmembrane</keyword>
<feature type="signal peptide" evidence="4">
    <location>
        <begin position="1"/>
        <end position="25"/>
    </location>
</feature>
<dbReference type="GO" id="GO:0005576">
    <property type="term" value="C:extracellular region"/>
    <property type="evidence" value="ECO:0007669"/>
    <property type="project" value="UniProtKB-SubCell"/>
</dbReference>
<keyword evidence="6" id="KW-1185">Reference proteome</keyword>
<organism evidence="5 6">
    <name type="scientific">Paenibacillus montanisoli</name>
    <dbReference type="NCBI Taxonomy" id="2081970"/>
    <lineage>
        <taxon>Bacteria</taxon>
        <taxon>Bacillati</taxon>
        <taxon>Bacillota</taxon>
        <taxon>Bacilli</taxon>
        <taxon>Bacillales</taxon>
        <taxon>Paenibacillaceae</taxon>
        <taxon>Paenibacillus</taxon>
    </lineage>
</organism>
<evidence type="ECO:0000256" key="1">
    <source>
        <dbReference type="ARBA" id="ARBA00004613"/>
    </source>
</evidence>
<evidence type="ECO:0000256" key="4">
    <source>
        <dbReference type="SAM" id="SignalP"/>
    </source>
</evidence>
<dbReference type="Proteomes" id="UP000249260">
    <property type="component" value="Unassembled WGS sequence"/>
</dbReference>
<accession>A0A328TZW8</accession>
<dbReference type="GO" id="GO:0008191">
    <property type="term" value="F:metalloendopeptidase inhibitor activity"/>
    <property type="evidence" value="ECO:0007669"/>
    <property type="project" value="InterPro"/>
</dbReference>
<dbReference type="AlphaFoldDB" id="A0A328TZW8"/>
<keyword evidence="3" id="KW-1133">Transmembrane helix</keyword>
<evidence type="ECO:0000256" key="2">
    <source>
        <dbReference type="ARBA" id="ARBA00022525"/>
    </source>
</evidence>
<keyword evidence="3" id="KW-0472">Membrane</keyword>
<name>A0A328TZW8_9BACL</name>
<evidence type="ECO:0000256" key="3">
    <source>
        <dbReference type="SAM" id="Phobius"/>
    </source>
</evidence>
<dbReference type="OrthoDB" id="8221747at2"/>
<sequence length="192" mass="21318">MRRYLIALTLLVTVSLMLVSQPHRAFACSCASVEPKEAIEQAEAVFIGTLVQVKQQRKQPGIVGPIEYRDANLFEVTTVFKGVNQSQVIVYDNGAEESCGIDLTAGQSYLVYVYANKEGEYYTSLCSRTAELSKAGEDISLLGEGMKPEKQTDLKSEMKRISNKDYDLELVIGTIAIVLAAAIIFIRRKRKK</sequence>
<reference evidence="5 6" key="1">
    <citation type="submission" date="2018-06" db="EMBL/GenBank/DDBJ databases">
        <title>Paenibacillus montanisoli sp. nov., isolated from mountain area soil.</title>
        <authorList>
            <person name="Wu M."/>
        </authorList>
    </citation>
    <scope>NUCLEOTIDE SEQUENCE [LARGE SCALE GENOMIC DNA]</scope>
    <source>
        <strain evidence="5 6">RA17</strain>
    </source>
</reference>
<gene>
    <name evidence="5" type="ORF">DL346_10845</name>
</gene>
<dbReference type="Pfam" id="PF00965">
    <property type="entry name" value="TIMP"/>
    <property type="match status" value="1"/>
</dbReference>
<dbReference type="InterPro" id="IPR008993">
    <property type="entry name" value="TIMP-like_OB-fold"/>
</dbReference>
<feature type="transmembrane region" description="Helical" evidence="3">
    <location>
        <begin position="168"/>
        <end position="186"/>
    </location>
</feature>
<evidence type="ECO:0000313" key="5">
    <source>
        <dbReference type="EMBL" id="RAP75920.1"/>
    </source>
</evidence>
<dbReference type="Gene3D" id="2.40.50.120">
    <property type="match status" value="1"/>
</dbReference>
<protein>
    <recommendedName>
        <fullName evidence="7">Tissue inhibitor of metalloproteinase</fullName>
    </recommendedName>
</protein>
<comment type="subcellular location">
    <subcellularLocation>
        <location evidence="1">Secreted</location>
    </subcellularLocation>
</comment>
<keyword evidence="2" id="KW-0964">Secreted</keyword>
<feature type="chain" id="PRO_5038612060" description="Tissue inhibitor of metalloproteinase" evidence="4">
    <location>
        <begin position="26"/>
        <end position="192"/>
    </location>
</feature>
<evidence type="ECO:0008006" key="7">
    <source>
        <dbReference type="Google" id="ProtNLM"/>
    </source>
</evidence>
<dbReference type="EMBL" id="QLUW01000002">
    <property type="protein sequence ID" value="RAP75920.1"/>
    <property type="molecule type" value="Genomic_DNA"/>
</dbReference>
<evidence type="ECO:0000313" key="6">
    <source>
        <dbReference type="Proteomes" id="UP000249260"/>
    </source>
</evidence>
<keyword evidence="4" id="KW-0732">Signal</keyword>
<dbReference type="InterPro" id="IPR001820">
    <property type="entry name" value="TIMP"/>
</dbReference>
<dbReference type="RefSeq" id="WP_112882145.1">
    <property type="nucleotide sequence ID" value="NZ_QLUW01000002.1"/>
</dbReference>